<evidence type="ECO:0000256" key="3">
    <source>
        <dbReference type="PROSITE-ProRule" id="PRU00192"/>
    </source>
</evidence>
<sequence length="313" mass="36135">MELYEAKFDYEKERDDVLSFRKGDQFEITHKPDSKWWAAKRVSDNAMGYVPALYLQHTKDRVVGRLIPEDIRKSQEHNIHLQALLELQRKVKPIPAHVVKAALGATNQLTNQKGDALSNEDDNDEENAKDGVPYHHKCNVNTSDYQYTDKMDDINITPYHHQCIAADAVIDDGSDDSDLPFHLKFPPPDEAPPTPDYDLEDYQFDDMTPFHHKYHINAEDSFPFPPDEEDVEIRPKPLPNPVLQSKKHQELHRELKLISKTNPKGFDKPELTKAFAARKSEEEKQTTIVEDNQPEFMKLKLRHRSDSQGSNNS</sequence>
<protein>
    <submittedName>
        <fullName evidence="7">Uncharacterized protein LOC100368964</fullName>
    </submittedName>
</protein>
<dbReference type="InterPro" id="IPR009533">
    <property type="entry name" value="FAM107"/>
</dbReference>
<dbReference type="InterPro" id="IPR001452">
    <property type="entry name" value="SH3_domain"/>
</dbReference>
<evidence type="ECO:0000256" key="2">
    <source>
        <dbReference type="ARBA" id="ARBA00023054"/>
    </source>
</evidence>
<dbReference type="PANTHER" id="PTHR16768:SF5">
    <property type="entry name" value="FI14214P"/>
    <property type="match status" value="1"/>
</dbReference>
<keyword evidence="6" id="KW-1185">Reference proteome</keyword>
<evidence type="ECO:0000313" key="6">
    <source>
        <dbReference type="Proteomes" id="UP000694865"/>
    </source>
</evidence>
<dbReference type="PRINTS" id="PR00452">
    <property type="entry name" value="SH3DOMAIN"/>
</dbReference>
<reference evidence="7" key="1">
    <citation type="submission" date="2025-08" db="UniProtKB">
        <authorList>
            <consortium name="RefSeq"/>
        </authorList>
    </citation>
    <scope>IDENTIFICATION</scope>
    <source>
        <tissue evidence="7">Testes</tissue>
    </source>
</reference>
<dbReference type="RefSeq" id="XP_006825717.1">
    <property type="nucleotide sequence ID" value="XM_006825654.1"/>
</dbReference>
<keyword evidence="1 3" id="KW-0728">SH3 domain</keyword>
<dbReference type="Gene3D" id="2.30.30.40">
    <property type="entry name" value="SH3 Domains"/>
    <property type="match status" value="1"/>
</dbReference>
<dbReference type="SMART" id="SM00326">
    <property type="entry name" value="SH3"/>
    <property type="match status" value="1"/>
</dbReference>
<evidence type="ECO:0000256" key="4">
    <source>
        <dbReference type="SAM" id="MobiDB-lite"/>
    </source>
</evidence>
<dbReference type="PANTHER" id="PTHR16768">
    <property type="entry name" value="DOWN REGULATED IN RENAL CARCINOMA 1/TU3A"/>
    <property type="match status" value="1"/>
</dbReference>
<dbReference type="Pfam" id="PF06625">
    <property type="entry name" value="DUF1151"/>
    <property type="match status" value="1"/>
</dbReference>
<accession>A0ABM0N0C6</accession>
<dbReference type="GeneID" id="100368964"/>
<dbReference type="InterPro" id="IPR036028">
    <property type="entry name" value="SH3-like_dom_sf"/>
</dbReference>
<dbReference type="Pfam" id="PF00018">
    <property type="entry name" value="SH3_1"/>
    <property type="match status" value="1"/>
</dbReference>
<dbReference type="Proteomes" id="UP000694865">
    <property type="component" value="Unplaced"/>
</dbReference>
<keyword evidence="2" id="KW-0175">Coiled coil</keyword>
<proteinExistence type="predicted"/>
<feature type="domain" description="SH3" evidence="5">
    <location>
        <begin position="1"/>
        <end position="60"/>
    </location>
</feature>
<dbReference type="PROSITE" id="PS50002">
    <property type="entry name" value="SH3"/>
    <property type="match status" value="1"/>
</dbReference>
<evidence type="ECO:0000256" key="1">
    <source>
        <dbReference type="ARBA" id="ARBA00022443"/>
    </source>
</evidence>
<organism evidence="6 7">
    <name type="scientific">Saccoglossus kowalevskii</name>
    <name type="common">Acorn worm</name>
    <dbReference type="NCBI Taxonomy" id="10224"/>
    <lineage>
        <taxon>Eukaryota</taxon>
        <taxon>Metazoa</taxon>
        <taxon>Hemichordata</taxon>
        <taxon>Enteropneusta</taxon>
        <taxon>Harrimaniidae</taxon>
        <taxon>Saccoglossus</taxon>
    </lineage>
</organism>
<evidence type="ECO:0000259" key="5">
    <source>
        <dbReference type="PROSITE" id="PS50002"/>
    </source>
</evidence>
<evidence type="ECO:0000313" key="7">
    <source>
        <dbReference type="RefSeq" id="XP_006825717.1"/>
    </source>
</evidence>
<feature type="region of interest" description="Disordered" evidence="4">
    <location>
        <begin position="110"/>
        <end position="135"/>
    </location>
</feature>
<feature type="region of interest" description="Disordered" evidence="4">
    <location>
        <begin position="277"/>
        <end position="313"/>
    </location>
</feature>
<gene>
    <name evidence="7" type="primary">LOC100368964</name>
</gene>
<dbReference type="SUPFAM" id="SSF50044">
    <property type="entry name" value="SH3-domain"/>
    <property type="match status" value="1"/>
</dbReference>
<name>A0ABM0N0C6_SACKO</name>